<dbReference type="SUPFAM" id="SSF63380">
    <property type="entry name" value="Riboflavin synthase domain-like"/>
    <property type="match status" value="2"/>
</dbReference>
<dbReference type="OrthoDB" id="9788537at2"/>
<sequence>MFTGIIEHLVVVNKLSTSPHGAELFLDLGGFYDNLVIGESISVNGVCLTVKTIHGNVVSFDVSGETLKKTTIGSLRSREMVNIERALRIGDRLGGHFVTGHVDSIGTIKEKKHIAEQCLITFSTDKRFTGMLIEKGSVAIDGISLTNFEVKEIAFSVAIIPHTLASTTLGYKKPGDNVNIEIDMMGKWINKLLENNFTGKKSVLTMDKLIEQGFA</sequence>
<accession>Q1Q0V1</accession>
<comment type="function">
    <text evidence="2">Catalyzes the dismutation of two molecules of 6,7-dimethyl-8-ribityllumazine, resulting in the formation of riboflavin and 5-amino-6-(D-ribitylamino)uracil.</text>
</comment>
<evidence type="ECO:0000256" key="8">
    <source>
        <dbReference type="ARBA" id="ARBA00022679"/>
    </source>
</evidence>
<evidence type="ECO:0000313" key="15">
    <source>
        <dbReference type="EMBL" id="SOH05214.1"/>
    </source>
</evidence>
<evidence type="ECO:0000256" key="4">
    <source>
        <dbReference type="ARBA" id="ARBA00011233"/>
    </source>
</evidence>
<dbReference type="PANTHER" id="PTHR21098">
    <property type="entry name" value="RIBOFLAVIN SYNTHASE ALPHA CHAIN"/>
    <property type="match status" value="1"/>
</dbReference>
<evidence type="ECO:0000256" key="3">
    <source>
        <dbReference type="ARBA" id="ARBA00004887"/>
    </source>
</evidence>
<dbReference type="PROSITE" id="PS51177">
    <property type="entry name" value="LUMAZINE_BIND"/>
    <property type="match status" value="2"/>
</dbReference>
<evidence type="ECO:0000256" key="2">
    <source>
        <dbReference type="ARBA" id="ARBA00002803"/>
    </source>
</evidence>
<dbReference type="InterPro" id="IPR026017">
    <property type="entry name" value="Lumazine-bd_dom"/>
</dbReference>
<dbReference type="GO" id="GO:0009231">
    <property type="term" value="P:riboflavin biosynthetic process"/>
    <property type="evidence" value="ECO:0007669"/>
    <property type="project" value="UniProtKB-KW"/>
</dbReference>
<keyword evidence="8 13" id="KW-0808">Transferase</keyword>
<reference evidence="14 17" key="5">
    <citation type="submission" date="2020-02" db="EMBL/GenBank/DDBJ databases">
        <title>Newly sequenced genome of strain CSTR1 showed variability in Candidatus Kuenenia stuttgartiensis genomes.</title>
        <authorList>
            <person name="Ding C."/>
            <person name="Adrian L."/>
        </authorList>
    </citation>
    <scope>NUCLEOTIDE SEQUENCE [LARGE SCALE GENOMIC DNA]</scope>
    <source>
        <strain evidence="14 17">CSTR1</strain>
    </source>
</reference>
<dbReference type="AlphaFoldDB" id="Q1Q0V1"/>
<dbReference type="EMBL" id="LT934425">
    <property type="protein sequence ID" value="SOH05214.1"/>
    <property type="molecule type" value="Genomic_DNA"/>
</dbReference>
<dbReference type="InterPro" id="IPR023366">
    <property type="entry name" value="ATP_synth_asu-like_sf"/>
</dbReference>
<evidence type="ECO:0000313" key="16">
    <source>
        <dbReference type="Proteomes" id="UP000221734"/>
    </source>
</evidence>
<dbReference type="NCBIfam" id="NF009566">
    <property type="entry name" value="PRK13020.1"/>
    <property type="match status" value="1"/>
</dbReference>
<dbReference type="GO" id="GO:0004746">
    <property type="term" value="F:riboflavin synthase activity"/>
    <property type="evidence" value="ECO:0007669"/>
    <property type="project" value="UniProtKB-UniRule"/>
</dbReference>
<protein>
    <recommendedName>
        <fullName evidence="6 10">Riboflavin synthase</fullName>
        <ecNumber evidence="5 10">2.5.1.9</ecNumber>
    </recommendedName>
</protein>
<evidence type="ECO:0000256" key="9">
    <source>
        <dbReference type="ARBA" id="ARBA00022737"/>
    </source>
</evidence>
<reference evidence="16" key="4">
    <citation type="submission" date="2017-10" db="EMBL/GenBank/DDBJ databases">
        <authorList>
            <person name="Frank J."/>
        </authorList>
    </citation>
    <scope>NUCLEOTIDE SEQUENCE [LARGE SCALE GENOMIC DNA]</scope>
</reference>
<feature type="domain" description="Lumazine-binding" evidence="12">
    <location>
        <begin position="1"/>
        <end position="96"/>
    </location>
</feature>
<proteinExistence type="predicted"/>
<dbReference type="Proteomes" id="UP000501926">
    <property type="component" value="Chromosome"/>
</dbReference>
<dbReference type="Proteomes" id="UP000221734">
    <property type="component" value="Chromosome Kuenenia_stuttgartiensis_MBR1"/>
</dbReference>
<comment type="pathway">
    <text evidence="3">Cofactor biosynthesis; riboflavin biosynthesis; riboflavin from 2-hydroxy-3-oxobutyl phosphate and 5-amino-6-(D-ribitylamino)uracil: step 2/2.</text>
</comment>
<reference evidence="15" key="3">
    <citation type="submission" date="2017-10" db="EMBL/GenBank/DDBJ databases">
        <authorList>
            <person name="Banno H."/>
            <person name="Chua N.-H."/>
        </authorList>
    </citation>
    <scope>NUCLEOTIDE SEQUENCE [LARGE SCALE GENOMIC DNA]</scope>
    <source>
        <strain evidence="15">Kuenenia_mbr1_ru-nijmegen</strain>
    </source>
</reference>
<keyword evidence="16" id="KW-1185">Reference proteome</keyword>
<evidence type="ECO:0000256" key="11">
    <source>
        <dbReference type="PROSITE-ProRule" id="PRU00524"/>
    </source>
</evidence>
<keyword evidence="9" id="KW-0677">Repeat</keyword>
<dbReference type="InterPro" id="IPR001783">
    <property type="entry name" value="Lumazine-bd"/>
</dbReference>
<dbReference type="Pfam" id="PF00677">
    <property type="entry name" value="Lum_binding"/>
    <property type="match status" value="2"/>
</dbReference>
<comment type="subunit">
    <text evidence="4">Homotrimer.</text>
</comment>
<feature type="repeat" description="Lumazine-binding" evidence="11">
    <location>
        <begin position="97"/>
        <end position="193"/>
    </location>
</feature>
<keyword evidence="7" id="KW-0686">Riboflavin biosynthesis</keyword>
<evidence type="ECO:0000259" key="12">
    <source>
        <dbReference type="PROSITE" id="PS51177"/>
    </source>
</evidence>
<dbReference type="Gene3D" id="2.40.30.20">
    <property type="match status" value="2"/>
</dbReference>
<dbReference type="KEGG" id="kst:KSMBR1_2727"/>
<feature type="domain" description="Lumazine-binding" evidence="12">
    <location>
        <begin position="97"/>
        <end position="193"/>
    </location>
</feature>
<evidence type="ECO:0000313" key="17">
    <source>
        <dbReference type="Proteomes" id="UP000501926"/>
    </source>
</evidence>
<dbReference type="NCBIfam" id="TIGR00187">
    <property type="entry name" value="ribE"/>
    <property type="match status" value="1"/>
</dbReference>
<dbReference type="InterPro" id="IPR017938">
    <property type="entry name" value="Riboflavin_synthase-like_b-brl"/>
</dbReference>
<dbReference type="PANTHER" id="PTHR21098:SF12">
    <property type="entry name" value="RIBOFLAVIN SYNTHASE"/>
    <property type="match status" value="1"/>
</dbReference>
<evidence type="ECO:0000313" key="14">
    <source>
        <dbReference type="EMBL" id="QII10666.1"/>
    </source>
</evidence>
<evidence type="ECO:0000256" key="5">
    <source>
        <dbReference type="ARBA" id="ARBA00012827"/>
    </source>
</evidence>
<evidence type="ECO:0000256" key="10">
    <source>
        <dbReference type="NCBIfam" id="TIGR00187"/>
    </source>
</evidence>
<dbReference type="NCBIfam" id="NF006767">
    <property type="entry name" value="PRK09289.1"/>
    <property type="match status" value="1"/>
</dbReference>
<dbReference type="PIRSF" id="PIRSF000498">
    <property type="entry name" value="Riboflavin_syn_A"/>
    <property type="match status" value="1"/>
</dbReference>
<dbReference type="EMBL" id="CP049055">
    <property type="protein sequence ID" value="QII10666.1"/>
    <property type="molecule type" value="Genomic_DNA"/>
</dbReference>
<dbReference type="CDD" id="cd00402">
    <property type="entry name" value="Riboflavin_synthase_like"/>
    <property type="match status" value="1"/>
</dbReference>
<evidence type="ECO:0000256" key="7">
    <source>
        <dbReference type="ARBA" id="ARBA00022619"/>
    </source>
</evidence>
<evidence type="ECO:0000256" key="6">
    <source>
        <dbReference type="ARBA" id="ARBA00013950"/>
    </source>
</evidence>
<feature type="repeat" description="Lumazine-binding" evidence="11">
    <location>
        <begin position="1"/>
        <end position="96"/>
    </location>
</feature>
<dbReference type="FunFam" id="2.40.30.20:FF:000004">
    <property type="entry name" value="Riboflavin synthase, alpha subunit"/>
    <property type="match status" value="1"/>
</dbReference>
<evidence type="ECO:0000256" key="1">
    <source>
        <dbReference type="ARBA" id="ARBA00000968"/>
    </source>
</evidence>
<reference evidence="13" key="2">
    <citation type="submission" date="2006-01" db="EMBL/GenBank/DDBJ databases">
        <authorList>
            <person name="Genoscope"/>
        </authorList>
    </citation>
    <scope>NUCLEOTIDE SEQUENCE</scope>
</reference>
<comment type="catalytic activity">
    <reaction evidence="1">
        <text>2 6,7-dimethyl-8-(1-D-ribityl)lumazine + H(+) = 5-amino-6-(D-ribitylamino)uracil + riboflavin</text>
        <dbReference type="Rhea" id="RHEA:20772"/>
        <dbReference type="ChEBI" id="CHEBI:15378"/>
        <dbReference type="ChEBI" id="CHEBI:15934"/>
        <dbReference type="ChEBI" id="CHEBI:57986"/>
        <dbReference type="ChEBI" id="CHEBI:58201"/>
        <dbReference type="EC" id="2.5.1.9"/>
    </reaction>
</comment>
<dbReference type="EMBL" id="CT573071">
    <property type="protein sequence ID" value="CAJ73632.1"/>
    <property type="molecule type" value="Genomic_DNA"/>
</dbReference>
<dbReference type="EC" id="2.5.1.9" evidence="5 10"/>
<dbReference type="FunFam" id="2.40.30.20:FF:000003">
    <property type="entry name" value="Riboflavin synthase, alpha subunit"/>
    <property type="match status" value="1"/>
</dbReference>
<gene>
    <name evidence="13" type="primary">ribC</name>
    <name evidence="14" type="synonym">ribE</name>
    <name evidence="14" type="ORF">KsCSTR_12870</name>
    <name evidence="15" type="ORF">KSMBR1_2727</name>
    <name evidence="13" type="ORF">kuste2880</name>
</gene>
<reference evidence="13" key="1">
    <citation type="journal article" date="2006" name="Nature">
        <title>Deciphering the evolution and metabolism of an anammox bacterium from a community genome.</title>
        <authorList>
            <person name="Strous M."/>
            <person name="Pelletier E."/>
            <person name="Mangenot S."/>
            <person name="Rattei T."/>
            <person name="Lehner A."/>
            <person name="Taylor M.W."/>
            <person name="Horn M."/>
            <person name="Daims H."/>
            <person name="Bartol-Mavel D."/>
            <person name="Wincker P."/>
            <person name="Barbe V."/>
            <person name="Fonknechten N."/>
            <person name="Vallenet D."/>
            <person name="Segurens B."/>
            <person name="Schenowitz-Truong C."/>
            <person name="Medigue C."/>
            <person name="Collingro A."/>
            <person name="Snel B."/>
            <person name="Dutilh B.E."/>
            <person name="OpDenCamp H.J.M."/>
            <person name="vanDerDrift C."/>
            <person name="Cirpus I."/>
            <person name="vanDePas-Schoonen K.T."/>
            <person name="Harhangi H.R."/>
            <person name="vanNiftrik L."/>
            <person name="Schmid M."/>
            <person name="Keltjens J."/>
            <person name="vanDeVossenberg J."/>
            <person name="Kartal B."/>
            <person name="Meier H."/>
            <person name="Frishman D."/>
            <person name="Huynen M.A."/>
            <person name="Mewes H."/>
            <person name="Weissenbach J."/>
            <person name="Jetten M.S.M."/>
            <person name="Wagner M."/>
            <person name="LePaslier D."/>
        </authorList>
    </citation>
    <scope>NUCLEOTIDE SEQUENCE</scope>
</reference>
<dbReference type="RefSeq" id="WP_099325825.1">
    <property type="nucleotide sequence ID" value="NZ_CP049055.1"/>
</dbReference>
<evidence type="ECO:0000313" key="13">
    <source>
        <dbReference type="EMBL" id="CAJ73632.1"/>
    </source>
</evidence>
<organism evidence="13">
    <name type="scientific">Kuenenia stuttgartiensis</name>
    <dbReference type="NCBI Taxonomy" id="174633"/>
    <lineage>
        <taxon>Bacteria</taxon>
        <taxon>Pseudomonadati</taxon>
        <taxon>Planctomycetota</taxon>
        <taxon>Candidatus Brocadiia</taxon>
        <taxon>Candidatus Brocadiales</taxon>
        <taxon>Candidatus Brocadiaceae</taxon>
        <taxon>Candidatus Kuenenia</taxon>
    </lineage>
</organism>
<name>Q1Q0V1_KUEST</name>